<keyword evidence="7" id="KW-1185">Reference proteome</keyword>
<dbReference type="SMART" id="SM00028">
    <property type="entry name" value="TPR"/>
    <property type="match status" value="2"/>
</dbReference>
<dbReference type="Gene3D" id="1.10.287.110">
    <property type="entry name" value="DnaJ domain"/>
    <property type="match status" value="1"/>
</dbReference>
<feature type="region of interest" description="Disordered" evidence="4">
    <location>
        <begin position="167"/>
        <end position="195"/>
    </location>
</feature>
<feature type="region of interest" description="Disordered" evidence="4">
    <location>
        <begin position="63"/>
        <end position="119"/>
    </location>
</feature>
<dbReference type="KEGG" id="mmas:MYMAC_002103"/>
<dbReference type="EMBL" id="CP022203">
    <property type="protein sequence ID" value="ATB46499.1"/>
    <property type="molecule type" value="Genomic_DNA"/>
</dbReference>
<dbReference type="PROSITE" id="PS50076">
    <property type="entry name" value="DNAJ_2"/>
    <property type="match status" value="1"/>
</dbReference>
<dbReference type="InterPro" id="IPR019734">
    <property type="entry name" value="TPR_rpt"/>
</dbReference>
<dbReference type="SUPFAM" id="SSF46565">
    <property type="entry name" value="Chaperone J-domain"/>
    <property type="match status" value="1"/>
</dbReference>
<evidence type="ECO:0000256" key="3">
    <source>
        <dbReference type="PROSITE-ProRule" id="PRU00339"/>
    </source>
</evidence>
<evidence type="ECO:0000313" key="6">
    <source>
        <dbReference type="EMBL" id="ATB46499.1"/>
    </source>
</evidence>
<keyword evidence="1" id="KW-0677">Repeat</keyword>
<proteinExistence type="predicted"/>
<dbReference type="CDD" id="cd06257">
    <property type="entry name" value="DnaJ"/>
    <property type="match status" value="1"/>
</dbReference>
<dbReference type="PRINTS" id="PR00625">
    <property type="entry name" value="JDOMAIN"/>
</dbReference>
<feature type="region of interest" description="Disordered" evidence="4">
    <location>
        <begin position="324"/>
        <end position="358"/>
    </location>
</feature>
<evidence type="ECO:0000256" key="2">
    <source>
        <dbReference type="ARBA" id="ARBA00022803"/>
    </source>
</evidence>
<feature type="repeat" description="TPR" evidence="3">
    <location>
        <begin position="478"/>
        <end position="511"/>
    </location>
</feature>
<feature type="region of interest" description="Disordered" evidence="4">
    <location>
        <begin position="449"/>
        <end position="476"/>
    </location>
</feature>
<keyword evidence="2 3" id="KW-0802">TPR repeat</keyword>
<reference evidence="6 7" key="1">
    <citation type="submission" date="2017-06" db="EMBL/GenBank/DDBJ databases">
        <title>Sequencing and comparative analysis of myxobacterial genomes.</title>
        <authorList>
            <person name="Rupp O."/>
            <person name="Goesmann A."/>
            <person name="Sogaard-Andersen L."/>
        </authorList>
    </citation>
    <scope>NUCLEOTIDE SEQUENCE [LARGE SCALE GENOMIC DNA]</scope>
    <source>
        <strain evidence="6 7">DSM 14697</strain>
    </source>
</reference>
<dbReference type="InterPro" id="IPR001623">
    <property type="entry name" value="DnaJ_domain"/>
</dbReference>
<dbReference type="SMART" id="SM00271">
    <property type="entry name" value="DnaJ"/>
    <property type="match status" value="1"/>
</dbReference>
<evidence type="ECO:0000259" key="5">
    <source>
        <dbReference type="PROSITE" id="PS50076"/>
    </source>
</evidence>
<dbReference type="PANTHER" id="PTHR45188:SF2">
    <property type="entry name" value="DNAJ HOMOLOG SUBFAMILY C MEMBER 7"/>
    <property type="match status" value="1"/>
</dbReference>
<dbReference type="Pfam" id="PF13181">
    <property type="entry name" value="TPR_8"/>
    <property type="match status" value="1"/>
</dbReference>
<dbReference type="PANTHER" id="PTHR45188">
    <property type="entry name" value="DNAJ PROTEIN P58IPK HOMOLOG"/>
    <property type="match status" value="1"/>
</dbReference>
<dbReference type="Proteomes" id="UP000217343">
    <property type="component" value="Chromosome"/>
</dbReference>
<accession>A0A250JRJ6</accession>
<feature type="region of interest" description="Disordered" evidence="4">
    <location>
        <begin position="136"/>
        <end position="155"/>
    </location>
</feature>
<dbReference type="Gene3D" id="1.25.40.10">
    <property type="entry name" value="Tetratricopeptide repeat domain"/>
    <property type="match status" value="1"/>
</dbReference>
<evidence type="ECO:0000256" key="4">
    <source>
        <dbReference type="SAM" id="MobiDB-lite"/>
    </source>
</evidence>
<dbReference type="PROSITE" id="PS00636">
    <property type="entry name" value="DNAJ_1"/>
    <property type="match status" value="1"/>
</dbReference>
<dbReference type="Pfam" id="PF00226">
    <property type="entry name" value="DnaJ"/>
    <property type="match status" value="1"/>
</dbReference>
<organism evidence="6 7">
    <name type="scientific">Corallococcus macrosporus DSM 14697</name>
    <dbReference type="NCBI Taxonomy" id="1189310"/>
    <lineage>
        <taxon>Bacteria</taxon>
        <taxon>Pseudomonadati</taxon>
        <taxon>Myxococcota</taxon>
        <taxon>Myxococcia</taxon>
        <taxon>Myxococcales</taxon>
        <taxon>Cystobacterineae</taxon>
        <taxon>Myxococcaceae</taxon>
        <taxon>Corallococcus</taxon>
    </lineage>
</organism>
<feature type="repeat" description="TPR" evidence="3">
    <location>
        <begin position="549"/>
        <end position="582"/>
    </location>
</feature>
<dbReference type="InterPro" id="IPR018253">
    <property type="entry name" value="DnaJ_domain_CS"/>
</dbReference>
<dbReference type="SUPFAM" id="SSF48452">
    <property type="entry name" value="TPR-like"/>
    <property type="match status" value="1"/>
</dbReference>
<feature type="domain" description="J" evidence="5">
    <location>
        <begin position="377"/>
        <end position="447"/>
    </location>
</feature>
<dbReference type="AlphaFoldDB" id="A0A250JRJ6"/>
<protein>
    <submittedName>
        <fullName evidence="6">Molecular chaperone DnaJ</fullName>
    </submittedName>
</protein>
<name>A0A250JRJ6_9BACT</name>
<feature type="region of interest" description="Disordered" evidence="4">
    <location>
        <begin position="261"/>
        <end position="308"/>
    </location>
</feature>
<evidence type="ECO:0000313" key="7">
    <source>
        <dbReference type="Proteomes" id="UP000217343"/>
    </source>
</evidence>
<dbReference type="InterPro" id="IPR011990">
    <property type="entry name" value="TPR-like_helical_dom_sf"/>
</dbReference>
<gene>
    <name evidence="6" type="ORF">MYMAC_002103</name>
</gene>
<dbReference type="InterPro" id="IPR036869">
    <property type="entry name" value="J_dom_sf"/>
</dbReference>
<dbReference type="PROSITE" id="PS50005">
    <property type="entry name" value="TPR"/>
    <property type="match status" value="2"/>
</dbReference>
<sequence length="607" mass="66504">MLPAEDVEALTLEVGDILLTELPAQPTEPDAGASNLDLASLPESADALRAARQKAQAELLHDMEEALRRSKSQPLEPWLADEPPQHTPPTRTQDRVPAQNEQWHAEPISLGAASDTEPELPLLEVEPEPELWAVAEPLPAPPASPAAGGPPVLTPVAEDDADILLEATPDEEDDASWATQPPAAAPRPAAPKTGDEDLWRIVAFDKDEGADNLTASFEAALLQVDSHLETLVRSDVNQANIDFDEPPVEAIVEATIEPVAPASSGAFPGDNAWPTGQTDWDEPSGDLDDWDFDEDDVSADPSNPDEAAKLRRQRLLRRAMENMGVLGGRTPPAPGAAPASTSEPTPTPAASEPPKPDEARLAQQLEQRYADVQARRDHFYVLGVPQDASRDQVKTAFLNLAKVFHPDRLPPSLPHMAPKITAVFEAIREAYEVLYDDTRRKTYQQNLQAQQALPKPPASGAAPTAPVLRPQGRADSNADDLYKMGEVFFRKRDFTTASDHYERAHALDPRPLYLAARAWAIYMDPARKADMAKAKQMMADAVRADPNCDRAHYQLGVIARVEGDMDRAERSFREAVRANPKHLEANQELRLIDMRKKNPPKKGGFFR</sequence>
<feature type="compositionally biased region" description="Acidic residues" evidence="4">
    <location>
        <begin position="279"/>
        <end position="298"/>
    </location>
</feature>
<evidence type="ECO:0000256" key="1">
    <source>
        <dbReference type="ARBA" id="ARBA00022737"/>
    </source>
</evidence>